<dbReference type="InterPro" id="IPR013766">
    <property type="entry name" value="Thioredoxin_domain"/>
</dbReference>
<reference evidence="2" key="1">
    <citation type="submission" date="2018-10" db="EMBL/GenBank/DDBJ databases">
        <authorList>
            <person name="Plewniak F."/>
        </authorList>
    </citation>
    <scope>NUCLEOTIDE SEQUENCE</scope>
</reference>
<dbReference type="Gene3D" id="3.40.30.10">
    <property type="entry name" value="Glutaredoxin"/>
    <property type="match status" value="1"/>
</dbReference>
<sequence length="191" mass="21346">MAQTASTMLALGTQAPDFSLPDADGKIWRLSDLANQKPLLVIFLCNHCPYVIHIREKLAEVTGRFMTRGLAVVGINANDAARYPLDNPEKMKEESLLAGYAFPYLYDESQTVAQTYQAACTPDFFLFDRHHQLVYRGQFDGSRPKNAEPVTGKDLITALEAVLIDAPQVTDQFPSLGCNIKWKEGNEPDYF</sequence>
<feature type="domain" description="Thioredoxin" evidence="1">
    <location>
        <begin position="9"/>
        <end position="161"/>
    </location>
</feature>
<accession>A0A3P3ZN06</accession>
<dbReference type="Pfam" id="PF00578">
    <property type="entry name" value="AhpC-TSA"/>
    <property type="match status" value="1"/>
</dbReference>
<dbReference type="InterPro" id="IPR000866">
    <property type="entry name" value="AhpC/TSA"/>
</dbReference>
<dbReference type="SUPFAM" id="SSF52833">
    <property type="entry name" value="Thioredoxin-like"/>
    <property type="match status" value="1"/>
</dbReference>
<keyword evidence="2" id="KW-0560">Oxidoreductase</keyword>
<name>A0A3P3ZN06_9ZZZZ</name>
<dbReference type="EC" id="1.11.1.15" evidence="2"/>
<dbReference type="PANTHER" id="PTHR43640:SF1">
    <property type="entry name" value="THIOREDOXIN-DEPENDENT PEROXIREDOXIN"/>
    <property type="match status" value="1"/>
</dbReference>
<dbReference type="AlphaFoldDB" id="A0A3P3ZN06"/>
<dbReference type="InterPro" id="IPR036249">
    <property type="entry name" value="Thioredoxin-like_sf"/>
</dbReference>
<dbReference type="EMBL" id="UOYP01000162">
    <property type="protein sequence ID" value="VAY87833.1"/>
    <property type="molecule type" value="Genomic_DNA"/>
</dbReference>
<dbReference type="GO" id="GO:0004601">
    <property type="term" value="F:peroxidase activity"/>
    <property type="evidence" value="ECO:0007669"/>
    <property type="project" value="UniProtKB-KW"/>
</dbReference>
<keyword evidence="2" id="KW-0575">Peroxidase</keyword>
<dbReference type="CDD" id="cd02969">
    <property type="entry name" value="PRX_like1"/>
    <property type="match status" value="1"/>
</dbReference>
<dbReference type="InterPro" id="IPR047262">
    <property type="entry name" value="PRX-like1"/>
</dbReference>
<proteinExistence type="predicted"/>
<dbReference type="PROSITE" id="PS51352">
    <property type="entry name" value="THIOREDOXIN_2"/>
    <property type="match status" value="1"/>
</dbReference>
<dbReference type="PANTHER" id="PTHR43640">
    <property type="entry name" value="OS07G0260300 PROTEIN"/>
    <property type="match status" value="1"/>
</dbReference>
<evidence type="ECO:0000313" key="2">
    <source>
        <dbReference type="EMBL" id="VAY87833.1"/>
    </source>
</evidence>
<gene>
    <name evidence="2" type="primary">bcp</name>
    <name evidence="2" type="ORF">CARN8_2440001</name>
</gene>
<evidence type="ECO:0000259" key="1">
    <source>
        <dbReference type="PROSITE" id="PS51352"/>
    </source>
</evidence>
<organism evidence="2">
    <name type="scientific">mine drainage metagenome</name>
    <dbReference type="NCBI Taxonomy" id="410659"/>
    <lineage>
        <taxon>unclassified sequences</taxon>
        <taxon>metagenomes</taxon>
        <taxon>ecological metagenomes</taxon>
    </lineage>
</organism>
<protein>
    <submittedName>
        <fullName evidence="2">Putative peroxiredoxin</fullName>
        <ecNumber evidence="2">1.11.1.15</ecNumber>
    </submittedName>
</protein>